<evidence type="ECO:0000256" key="4">
    <source>
        <dbReference type="ARBA" id="ARBA00022490"/>
    </source>
</evidence>
<dbReference type="InterPro" id="IPR058584">
    <property type="entry name" value="IMB1_TNPO1-like_TPR"/>
</dbReference>
<dbReference type="Pfam" id="PF25780">
    <property type="entry name" value="TPR_IPO5"/>
    <property type="match status" value="1"/>
</dbReference>
<feature type="compositionally biased region" description="Basic and acidic residues" evidence="8">
    <location>
        <begin position="854"/>
        <end position="865"/>
    </location>
</feature>
<evidence type="ECO:0000256" key="5">
    <source>
        <dbReference type="ARBA" id="ARBA00022737"/>
    </source>
</evidence>
<evidence type="ECO:0000256" key="3">
    <source>
        <dbReference type="ARBA" id="ARBA00022448"/>
    </source>
</evidence>
<dbReference type="InterPro" id="IPR041653">
    <property type="entry name" value="Importin_rep_4"/>
</dbReference>
<dbReference type="AlphaFoldDB" id="A0A0B2VLS9"/>
<name>A0A0B2VLS9_TOXCA</name>
<evidence type="ECO:0000256" key="8">
    <source>
        <dbReference type="SAM" id="MobiDB-lite"/>
    </source>
</evidence>
<dbReference type="Proteomes" id="UP000031036">
    <property type="component" value="Unassembled WGS sequence"/>
</dbReference>
<dbReference type="PANTHER" id="PTHR10527">
    <property type="entry name" value="IMPORTIN BETA"/>
    <property type="match status" value="1"/>
</dbReference>
<dbReference type="Pfam" id="PF18829">
    <property type="entry name" value="Importin_rep_6"/>
    <property type="match status" value="1"/>
</dbReference>
<feature type="domain" description="Importin N-terminal" evidence="9">
    <location>
        <begin position="72"/>
        <end position="158"/>
    </location>
</feature>
<dbReference type="InterPro" id="IPR001494">
    <property type="entry name" value="Importin-beta_N"/>
</dbReference>
<dbReference type="GO" id="GO:0006606">
    <property type="term" value="P:protein import into nucleus"/>
    <property type="evidence" value="ECO:0007669"/>
    <property type="project" value="InterPro"/>
</dbReference>
<evidence type="ECO:0000256" key="7">
    <source>
        <dbReference type="ARBA" id="ARBA00023242"/>
    </source>
</evidence>
<dbReference type="GO" id="GO:0005634">
    <property type="term" value="C:nucleus"/>
    <property type="evidence" value="ECO:0007669"/>
    <property type="project" value="UniProtKB-SubCell"/>
</dbReference>
<comment type="subcellular location">
    <subcellularLocation>
        <location evidence="2">Cytoplasm</location>
    </subcellularLocation>
    <subcellularLocation>
        <location evidence="1">Nucleus</location>
    </subcellularLocation>
</comment>
<keyword evidence="3" id="KW-0813">Transport</keyword>
<keyword evidence="7" id="KW-0539">Nucleus</keyword>
<reference evidence="10 11" key="1">
    <citation type="submission" date="2014-11" db="EMBL/GenBank/DDBJ databases">
        <title>Genetic blueprint of the zoonotic pathogen Toxocara canis.</title>
        <authorList>
            <person name="Zhu X.-Q."/>
            <person name="Korhonen P.K."/>
            <person name="Cai H."/>
            <person name="Young N.D."/>
            <person name="Nejsum P."/>
            <person name="von Samson-Himmelstjerna G."/>
            <person name="Boag P.R."/>
            <person name="Tan P."/>
            <person name="Li Q."/>
            <person name="Min J."/>
            <person name="Yang Y."/>
            <person name="Wang X."/>
            <person name="Fang X."/>
            <person name="Hall R.S."/>
            <person name="Hofmann A."/>
            <person name="Sternberg P.W."/>
            <person name="Jex A.R."/>
            <person name="Gasser R.B."/>
        </authorList>
    </citation>
    <scope>NUCLEOTIDE SEQUENCE [LARGE SCALE GENOMIC DNA]</scope>
    <source>
        <strain evidence="10">PN_DK_2014</strain>
    </source>
</reference>
<dbReference type="InterPro" id="IPR011989">
    <property type="entry name" value="ARM-like"/>
</dbReference>
<accession>A0A0B2VLS9</accession>
<dbReference type="InterPro" id="IPR016024">
    <property type="entry name" value="ARM-type_fold"/>
</dbReference>
<dbReference type="GO" id="GO:0005737">
    <property type="term" value="C:cytoplasm"/>
    <property type="evidence" value="ECO:0007669"/>
    <property type="project" value="UniProtKB-SubCell"/>
</dbReference>
<organism evidence="10 11">
    <name type="scientific">Toxocara canis</name>
    <name type="common">Canine roundworm</name>
    <dbReference type="NCBI Taxonomy" id="6265"/>
    <lineage>
        <taxon>Eukaryota</taxon>
        <taxon>Metazoa</taxon>
        <taxon>Ecdysozoa</taxon>
        <taxon>Nematoda</taxon>
        <taxon>Chromadorea</taxon>
        <taxon>Rhabditida</taxon>
        <taxon>Spirurina</taxon>
        <taxon>Ascaridomorpha</taxon>
        <taxon>Ascaridoidea</taxon>
        <taxon>Toxocaridae</taxon>
        <taxon>Toxocara</taxon>
    </lineage>
</organism>
<protein>
    <submittedName>
        <fullName evidence="10">Importin-5</fullName>
    </submittedName>
</protein>
<evidence type="ECO:0000256" key="2">
    <source>
        <dbReference type="ARBA" id="ARBA00004496"/>
    </source>
</evidence>
<evidence type="ECO:0000256" key="6">
    <source>
        <dbReference type="ARBA" id="ARBA00022927"/>
    </source>
</evidence>
<gene>
    <name evidence="10" type="primary">Ipo5</name>
    <name evidence="10" type="ORF">Tcan_05544</name>
</gene>
<evidence type="ECO:0000313" key="10">
    <source>
        <dbReference type="EMBL" id="KHN82294.1"/>
    </source>
</evidence>
<dbReference type="Pfam" id="PF13513">
    <property type="entry name" value="HEAT_EZ"/>
    <property type="match status" value="1"/>
</dbReference>
<dbReference type="SUPFAM" id="SSF48371">
    <property type="entry name" value="ARM repeat"/>
    <property type="match status" value="2"/>
</dbReference>
<keyword evidence="5" id="KW-0677">Repeat</keyword>
<comment type="caution">
    <text evidence="10">The sequence shown here is derived from an EMBL/GenBank/DDBJ whole genome shotgun (WGS) entry which is preliminary data.</text>
</comment>
<dbReference type="InterPro" id="IPR057672">
    <property type="entry name" value="TPR_IPO4/5"/>
</dbReference>
<keyword evidence="11" id="KW-1185">Reference proteome</keyword>
<dbReference type="Pfam" id="PF18808">
    <property type="entry name" value="Importin_rep_4"/>
    <property type="match status" value="1"/>
</dbReference>
<proteinExistence type="predicted"/>
<dbReference type="GO" id="GO:0031267">
    <property type="term" value="F:small GTPase binding"/>
    <property type="evidence" value="ECO:0007669"/>
    <property type="project" value="InterPro"/>
</dbReference>
<dbReference type="EMBL" id="JPKZ01001385">
    <property type="protein sequence ID" value="KHN82294.1"/>
    <property type="molecule type" value="Genomic_DNA"/>
</dbReference>
<dbReference type="InterPro" id="IPR040122">
    <property type="entry name" value="Importin_beta"/>
</dbReference>
<dbReference type="Gene3D" id="1.25.10.10">
    <property type="entry name" value="Leucine-rich Repeat Variant"/>
    <property type="match status" value="1"/>
</dbReference>
<feature type="compositionally biased region" description="Acidic residues" evidence="8">
    <location>
        <begin position="866"/>
        <end position="880"/>
    </location>
</feature>
<sequence length="1131" mass="126242">MTIAITSGYFRSLNVPKRLFLSDDFRILVNRCEALRFALSAIIGVDMAANMQEFDSLMKRMLCPENETRSEAEKQYEQIAIPTKGQLLFQLFLDASVDTETRSMCLVLLRRILSSNWEDLWPAWGKETQEQFCEQLLKSASDEQNAMLRKRLADVIAEVARSTIDTESGRQTWGGVLQFLEMCTTSDSATLRETGMMLIENVPSMFGCDQSRYMAGIKHMFQTSLLYAAQSSVRTAAVRAYVAFMCENEDDDKVLKSLSDQIPAVIQVCQHVVATEDDDDVPLQCLCDLATSVPKTLQPHLNDIFTLCASTVANKEKDDSYRHSSLEVMVSLCESATSMVKKKAANFIPTLLEQCLGLMTELEDDAEEWLSCDNAEEDSDEENAGIGESSLDRISCTLGGKVVLQPFLQIVPRLIQDTQNWKNRHAGIMGLSTIGEGCKRQMEPMIEEVVDNILPFLQDPHPRVRYAACNALGQMSTDFAPTLQKKCHAKVVSGLCALLVDLSCPRVAAHAGAALVNFSEDCPKAIITLYLPQIMEKLEFVLEHTFKQLLERGKKLVLEQVITTIASVADAAQDQFVAFYDRLIGPLKYILQNSDADELKTLRGKTIECISLIGLAVGKEKFGKDANEIMQMLLANQAQFEQISSDDPQVSYMISAWARICKILGEEFATYLPLVMPPVMQAASFKPDVTLMDDDEAAEQQEDPDWNFVPLGDQKLFGIKTSGLQDKATACEMLVCYARELKTAFISYVEPVTQLMLPLLKFMFHDAVRSAAADCLPCLLACAKGRGNEFRSQLWSAMLPAYKEAIEAEHDKDVLADQLHGIAQCVEELGAELLTADHLETICGIVNQQMVEYEERRQEREKGSKDEDEDEEDAAEALNDEIEEETGVLARISDIIHALFQAFGERFMPYFERLEPKFTPLLDSRRYYGERQWALCIFDDLIEYGGQSSLKYQANFYGPMLASLSDEYPEVRQAAAYGFGIMGQCGGPAYAQACAGALQQLAAMISQPDARSTEEGIAATENAISAVAKILKYNSSLIDVNAVIPTFLSWLPIWDDTDETPYVYGYFADLVESNNPLVLGDNNSNLPRILSIIVEAFHKGAFEDGEDKMNVKQRLVNIVKFMQSLSTFMFT</sequence>
<evidence type="ECO:0000259" key="9">
    <source>
        <dbReference type="PROSITE" id="PS50166"/>
    </source>
</evidence>
<evidence type="ECO:0000313" key="11">
    <source>
        <dbReference type="Proteomes" id="UP000031036"/>
    </source>
</evidence>
<dbReference type="PROSITE" id="PS50166">
    <property type="entry name" value="IMPORTIN_B_NT"/>
    <property type="match status" value="1"/>
</dbReference>
<evidence type="ECO:0000256" key="1">
    <source>
        <dbReference type="ARBA" id="ARBA00004123"/>
    </source>
</evidence>
<dbReference type="OrthoDB" id="543373at2759"/>
<keyword evidence="4" id="KW-0963">Cytoplasm</keyword>
<dbReference type="InterPro" id="IPR041389">
    <property type="entry name" value="Importin_rep_6"/>
</dbReference>
<dbReference type="Pfam" id="PF25574">
    <property type="entry name" value="TPR_IMB1"/>
    <property type="match status" value="1"/>
</dbReference>
<feature type="region of interest" description="Disordered" evidence="8">
    <location>
        <begin position="854"/>
        <end position="880"/>
    </location>
</feature>
<dbReference type="OMA" id="PKRFVQE"/>
<dbReference type="STRING" id="6265.A0A0B2VLS9"/>
<keyword evidence="6" id="KW-0653">Protein transport</keyword>